<evidence type="ECO:0000313" key="17">
    <source>
        <dbReference type="Proteomes" id="UP000319257"/>
    </source>
</evidence>
<feature type="compositionally biased region" description="Basic and acidic residues" evidence="14">
    <location>
        <begin position="233"/>
        <end position="245"/>
    </location>
</feature>
<keyword evidence="6" id="KW-0255">Endonuclease</keyword>
<keyword evidence="9" id="KW-0460">Magnesium</keyword>
<evidence type="ECO:0000256" key="9">
    <source>
        <dbReference type="ARBA" id="ARBA00022842"/>
    </source>
</evidence>
<dbReference type="GO" id="GO:0006302">
    <property type="term" value="P:double-strand break repair"/>
    <property type="evidence" value="ECO:0007669"/>
    <property type="project" value="TreeGrafter"/>
</dbReference>
<dbReference type="GO" id="GO:0008821">
    <property type="term" value="F:crossover junction DNA endonuclease activity"/>
    <property type="evidence" value="ECO:0007669"/>
    <property type="project" value="TreeGrafter"/>
</dbReference>
<keyword evidence="17" id="KW-1185">Reference proteome</keyword>
<dbReference type="FunFam" id="1.10.150.670:FF:000004">
    <property type="entry name" value="Crossover junction endonuclease EME1"/>
    <property type="match status" value="1"/>
</dbReference>
<evidence type="ECO:0000256" key="13">
    <source>
        <dbReference type="ARBA" id="ARBA00023254"/>
    </source>
</evidence>
<keyword evidence="5" id="KW-0479">Metal-binding</keyword>
<evidence type="ECO:0000256" key="6">
    <source>
        <dbReference type="ARBA" id="ARBA00022759"/>
    </source>
</evidence>
<dbReference type="GO" id="GO:0003677">
    <property type="term" value="F:DNA binding"/>
    <property type="evidence" value="ECO:0007669"/>
    <property type="project" value="InterPro"/>
</dbReference>
<feature type="region of interest" description="Disordered" evidence="14">
    <location>
        <begin position="1"/>
        <end position="39"/>
    </location>
</feature>
<keyword evidence="8" id="KW-0378">Hydrolase</keyword>
<reference evidence="16 17" key="1">
    <citation type="submission" date="2019-06" db="EMBL/GenBank/DDBJ databases">
        <title>Draft genome sequence of the filamentous fungus Phialemoniopsis curvata isolated from diesel fuel.</title>
        <authorList>
            <person name="Varaljay V.A."/>
            <person name="Lyon W.J."/>
            <person name="Crouch A.L."/>
            <person name="Drake C.E."/>
            <person name="Hollomon J.M."/>
            <person name="Nadeau L.J."/>
            <person name="Nunn H.S."/>
            <person name="Stevenson B.S."/>
            <person name="Bojanowski C.L."/>
            <person name="Crookes-Goodson W.J."/>
        </authorList>
    </citation>
    <scope>NUCLEOTIDE SEQUENCE [LARGE SCALE GENOMIC DNA]</scope>
    <source>
        <strain evidence="16 17">D216</strain>
    </source>
</reference>
<keyword evidence="4" id="KW-0540">Nuclease</keyword>
<dbReference type="PANTHER" id="PTHR21077">
    <property type="entry name" value="EME1 PROTEIN"/>
    <property type="match status" value="1"/>
</dbReference>
<accession>A0A507B3I6</accession>
<comment type="subcellular location">
    <subcellularLocation>
        <location evidence="2">Nucleus</location>
    </subcellularLocation>
</comment>
<dbReference type="CDD" id="cd20085">
    <property type="entry name" value="XPF_nuclease_Mms4"/>
    <property type="match status" value="1"/>
</dbReference>
<evidence type="ECO:0000256" key="1">
    <source>
        <dbReference type="ARBA" id="ARBA00001946"/>
    </source>
</evidence>
<keyword evidence="13" id="KW-0469">Meiosis</keyword>
<dbReference type="SMART" id="SM00891">
    <property type="entry name" value="ERCC4"/>
    <property type="match status" value="1"/>
</dbReference>
<evidence type="ECO:0000256" key="11">
    <source>
        <dbReference type="ARBA" id="ARBA00023204"/>
    </source>
</evidence>
<dbReference type="InParanoid" id="A0A507B3I6"/>
<evidence type="ECO:0000256" key="4">
    <source>
        <dbReference type="ARBA" id="ARBA00022722"/>
    </source>
</evidence>
<dbReference type="OrthoDB" id="343092at2759"/>
<dbReference type="Gene3D" id="3.40.50.10130">
    <property type="match status" value="1"/>
</dbReference>
<evidence type="ECO:0000256" key="3">
    <source>
        <dbReference type="ARBA" id="ARBA00005313"/>
    </source>
</evidence>
<dbReference type="GeneID" id="41974824"/>
<evidence type="ECO:0000259" key="15">
    <source>
        <dbReference type="SMART" id="SM00891"/>
    </source>
</evidence>
<dbReference type="GO" id="GO:0046872">
    <property type="term" value="F:metal ion binding"/>
    <property type="evidence" value="ECO:0007669"/>
    <property type="project" value="UniProtKB-KW"/>
</dbReference>
<evidence type="ECO:0000256" key="14">
    <source>
        <dbReference type="SAM" id="MobiDB-lite"/>
    </source>
</evidence>
<dbReference type="GO" id="GO:0031573">
    <property type="term" value="P:mitotic intra-S DNA damage checkpoint signaling"/>
    <property type="evidence" value="ECO:0007669"/>
    <property type="project" value="TreeGrafter"/>
</dbReference>
<keyword evidence="7" id="KW-0227">DNA damage</keyword>
<feature type="compositionally biased region" description="Polar residues" evidence="14">
    <location>
        <begin position="21"/>
        <end position="31"/>
    </location>
</feature>
<evidence type="ECO:0000313" key="16">
    <source>
        <dbReference type="EMBL" id="TPX11879.1"/>
    </source>
</evidence>
<keyword evidence="12" id="KW-0539">Nucleus</keyword>
<keyword evidence="10" id="KW-0233">DNA recombination</keyword>
<feature type="compositionally biased region" description="Basic and acidic residues" evidence="14">
    <location>
        <begin position="327"/>
        <end position="359"/>
    </location>
</feature>
<evidence type="ECO:0000256" key="12">
    <source>
        <dbReference type="ARBA" id="ARBA00023242"/>
    </source>
</evidence>
<comment type="cofactor">
    <cofactor evidence="1">
        <name>Mg(2+)</name>
        <dbReference type="ChEBI" id="CHEBI:18420"/>
    </cofactor>
</comment>
<dbReference type="GO" id="GO:0048476">
    <property type="term" value="C:Holliday junction resolvase complex"/>
    <property type="evidence" value="ECO:0007669"/>
    <property type="project" value="InterPro"/>
</dbReference>
<dbReference type="EMBL" id="SKBQ01000045">
    <property type="protein sequence ID" value="TPX11879.1"/>
    <property type="molecule type" value="Genomic_DNA"/>
</dbReference>
<name>A0A507B3I6_9PEZI</name>
<comment type="similarity">
    <text evidence="3">Belongs to the EME1/MMS4 family.</text>
</comment>
<feature type="compositionally biased region" description="Polar residues" evidence="14">
    <location>
        <begin position="317"/>
        <end position="326"/>
    </location>
</feature>
<dbReference type="GO" id="GO:0031297">
    <property type="term" value="P:replication fork processing"/>
    <property type="evidence" value="ECO:0007669"/>
    <property type="project" value="TreeGrafter"/>
</dbReference>
<dbReference type="Proteomes" id="UP000319257">
    <property type="component" value="Unassembled WGS sequence"/>
</dbReference>
<gene>
    <name evidence="16" type="ORF">E0L32_007377</name>
</gene>
<dbReference type="InterPro" id="IPR006166">
    <property type="entry name" value="ERCC4_domain"/>
</dbReference>
<feature type="compositionally biased region" description="Polar residues" evidence="14">
    <location>
        <begin position="125"/>
        <end position="134"/>
    </location>
</feature>
<feature type="region of interest" description="Disordered" evidence="14">
    <location>
        <begin position="510"/>
        <end position="539"/>
    </location>
</feature>
<dbReference type="RefSeq" id="XP_030993590.1">
    <property type="nucleotide sequence ID" value="XM_031142114.1"/>
</dbReference>
<sequence length="696" mass="77469">MPVEVIDLLSSPPAAAPSHDLTGSGTASPTRSFPAARSLTSDIREFTKAKPAHRWAPPGYDQDLPPISLAGSRTSGTNATYDLYFTSDDFRSTGEIGGASLDIDYRSPKRRRVSKEPDEEVLRTSALTKGSSEPSGVRFHRQRLPQLGPDPIEFTSSPEIGPPTRSPVQSLPRVEDPFATSSPKRADRELQRAGPETNTALDSDPFKSTPVQLKTKSPRKVLGWDPISSSAPEAERKDKPIEISHSKTLLRSRSEVIELSDSDDDDGGLKASSDSEFPELGDLDVSKLRAEALAARYANARTDEVPARKALTAKPVNPTNKSQCSRDNQEQAAAKEAERERKRKEKELAKEQKAREKQRTAALAEVNKVRTDKKVSSPEMIVDLSSTLNPTVKLQAEELLRDISVQSNSWAAPLDNVIKWRRKVSSRFNDELGHWEPVPTRIQPENHVMVVVQAAEFVKLALADDGEDLEAHVLRMQRHFRDQDIIYLIEGLTPWMRKNRNVRNRQFVSAVRGNGDDSATAAPPSTQPPRRRKKDQPQEYIDEDSVEDALLQLQVVHGVLIHHTNTSVETAQWITTFTQHISTIPYRRQKEQFNDTAAFCMETGQVRTGDGRRDTYVRMMQEIVRVTAPIAYGVAAEFDSVAKLVRGLEEGGPLRLEDCRKSANKDGAFSDRSIGQAVSKRLYKVFTGRDETSTDI</sequence>
<evidence type="ECO:0000256" key="7">
    <source>
        <dbReference type="ARBA" id="ARBA00022763"/>
    </source>
</evidence>
<keyword evidence="11" id="KW-0234">DNA repair</keyword>
<dbReference type="InterPro" id="IPR042530">
    <property type="entry name" value="EME1/EME2_C"/>
</dbReference>
<feature type="region of interest" description="Disordered" evidence="14">
    <location>
        <begin position="301"/>
        <end position="361"/>
    </location>
</feature>
<dbReference type="GO" id="GO:0005634">
    <property type="term" value="C:nucleus"/>
    <property type="evidence" value="ECO:0007669"/>
    <property type="project" value="UniProtKB-SubCell"/>
</dbReference>
<dbReference type="Pfam" id="PF02732">
    <property type="entry name" value="ERCC4"/>
    <property type="match status" value="1"/>
</dbReference>
<dbReference type="InterPro" id="IPR033310">
    <property type="entry name" value="Mms4/EME1/EME2"/>
</dbReference>
<protein>
    <recommendedName>
        <fullName evidence="15">ERCC4 domain-containing protein</fullName>
    </recommendedName>
</protein>
<feature type="domain" description="ERCC4" evidence="15">
    <location>
        <begin position="379"/>
        <end position="649"/>
    </location>
</feature>
<evidence type="ECO:0000256" key="8">
    <source>
        <dbReference type="ARBA" id="ARBA00022801"/>
    </source>
</evidence>
<evidence type="ECO:0000256" key="5">
    <source>
        <dbReference type="ARBA" id="ARBA00022723"/>
    </source>
</evidence>
<proteinExistence type="inferred from homology"/>
<dbReference type="AlphaFoldDB" id="A0A507B3I6"/>
<dbReference type="STRING" id="1093900.A0A507B3I6"/>
<dbReference type="PANTHER" id="PTHR21077:SF5">
    <property type="entry name" value="CROSSOVER JUNCTION ENDONUCLEASE MMS4"/>
    <property type="match status" value="1"/>
</dbReference>
<dbReference type="Gene3D" id="1.10.150.670">
    <property type="entry name" value="Crossover junction endonuclease EME1, DNA-binding domain"/>
    <property type="match status" value="1"/>
</dbReference>
<evidence type="ECO:0000256" key="2">
    <source>
        <dbReference type="ARBA" id="ARBA00004123"/>
    </source>
</evidence>
<dbReference type="InterPro" id="IPR047521">
    <property type="entry name" value="XPF_nuclease_EME1_ascomycetes"/>
</dbReference>
<evidence type="ECO:0000256" key="10">
    <source>
        <dbReference type="ARBA" id="ARBA00023172"/>
    </source>
</evidence>
<organism evidence="16 17">
    <name type="scientific">Thyridium curvatum</name>
    <dbReference type="NCBI Taxonomy" id="1093900"/>
    <lineage>
        <taxon>Eukaryota</taxon>
        <taxon>Fungi</taxon>
        <taxon>Dikarya</taxon>
        <taxon>Ascomycota</taxon>
        <taxon>Pezizomycotina</taxon>
        <taxon>Sordariomycetes</taxon>
        <taxon>Sordariomycetidae</taxon>
        <taxon>Thyridiales</taxon>
        <taxon>Thyridiaceae</taxon>
        <taxon>Thyridium</taxon>
    </lineage>
</organism>
<comment type="caution">
    <text evidence="16">The sequence shown here is derived from an EMBL/GenBank/DDBJ whole genome shotgun (WGS) entry which is preliminary data.</text>
</comment>
<feature type="region of interest" description="Disordered" evidence="14">
    <location>
        <begin position="108"/>
        <end position="282"/>
    </location>
</feature>
<dbReference type="GO" id="GO:0000712">
    <property type="term" value="P:resolution of meiotic recombination intermediates"/>
    <property type="evidence" value="ECO:0007669"/>
    <property type="project" value="TreeGrafter"/>
</dbReference>